<name>A0A7K0DRX4_9NOCA</name>
<feature type="transmembrane region" description="Helical" evidence="1">
    <location>
        <begin position="12"/>
        <end position="34"/>
    </location>
</feature>
<comment type="caution">
    <text evidence="2">The sequence shown here is derived from an EMBL/GenBank/DDBJ whole genome shotgun (WGS) entry which is preliminary data.</text>
</comment>
<dbReference type="AlphaFoldDB" id="A0A7K0DRX4"/>
<evidence type="ECO:0000256" key="1">
    <source>
        <dbReference type="SAM" id="Phobius"/>
    </source>
</evidence>
<evidence type="ECO:0000313" key="2">
    <source>
        <dbReference type="EMBL" id="MQY28515.1"/>
    </source>
</evidence>
<dbReference type="EMBL" id="WEGI01000009">
    <property type="protein sequence ID" value="MQY28515.1"/>
    <property type="molecule type" value="Genomic_DNA"/>
</dbReference>
<sequence length="144" mass="16135">MRIPDRLRSRRALVLIAAALVVVVVACIGLVLLLGHSMSPAEREARDEAEIEHVLRTVLDSDSAAAVVHLRSAEMRERFHQAQARGLIPEKTDRSDQGEILYVSNYLIDGDLANADVTRLYPDLTQITTTFVLVREDGKWLLEF</sequence>
<keyword evidence="1" id="KW-1133">Transmembrane helix</keyword>
<keyword evidence="3" id="KW-1185">Reference proteome</keyword>
<keyword evidence="1" id="KW-0812">Transmembrane</keyword>
<accession>A0A7K0DRX4</accession>
<reference evidence="2 3" key="1">
    <citation type="submission" date="2019-10" db="EMBL/GenBank/DDBJ databases">
        <title>Nocardia macrotermitis sp. nov. and Nocardia aurantia sp. nov., isolated from the gut of fungus growing-termite Macrotermes natalensis.</title>
        <authorList>
            <person name="Benndorf R."/>
            <person name="Schwitalla J."/>
            <person name="Martin K."/>
            <person name="De Beer W."/>
            <person name="Kaster A.-K."/>
            <person name="Vollmers J."/>
            <person name="Poulsen M."/>
            <person name="Beemelmanns C."/>
        </authorList>
    </citation>
    <scope>NUCLEOTIDE SEQUENCE [LARGE SCALE GENOMIC DNA]</scope>
    <source>
        <strain evidence="2 3">RB56</strain>
    </source>
</reference>
<evidence type="ECO:0000313" key="3">
    <source>
        <dbReference type="Proteomes" id="UP000431401"/>
    </source>
</evidence>
<protein>
    <recommendedName>
        <fullName evidence="4">DUF4878 domain-containing protein</fullName>
    </recommendedName>
</protein>
<dbReference type="RefSeq" id="WP_153344616.1">
    <property type="nucleotide sequence ID" value="NZ_WEGI01000009.1"/>
</dbReference>
<dbReference type="PROSITE" id="PS51257">
    <property type="entry name" value="PROKAR_LIPOPROTEIN"/>
    <property type="match status" value="1"/>
</dbReference>
<dbReference type="Proteomes" id="UP000431401">
    <property type="component" value="Unassembled WGS sequence"/>
</dbReference>
<gene>
    <name evidence="2" type="ORF">NRB56_40990</name>
</gene>
<proteinExistence type="predicted"/>
<keyword evidence="1" id="KW-0472">Membrane</keyword>
<dbReference type="OrthoDB" id="9853326at2"/>
<evidence type="ECO:0008006" key="4">
    <source>
        <dbReference type="Google" id="ProtNLM"/>
    </source>
</evidence>
<organism evidence="2 3">
    <name type="scientific">Nocardia aurantia</name>
    <dbReference type="NCBI Taxonomy" id="2585199"/>
    <lineage>
        <taxon>Bacteria</taxon>
        <taxon>Bacillati</taxon>
        <taxon>Actinomycetota</taxon>
        <taxon>Actinomycetes</taxon>
        <taxon>Mycobacteriales</taxon>
        <taxon>Nocardiaceae</taxon>
        <taxon>Nocardia</taxon>
    </lineage>
</organism>